<evidence type="ECO:0000313" key="2">
    <source>
        <dbReference type="Proteomes" id="UP000002012"/>
    </source>
</evidence>
<dbReference type="KEGG" id="dap:Dacet_0268"/>
<organism evidence="1 2">
    <name type="scientific">Denitrovibrio acetiphilus (strain DSM 12809 / NBRC 114555 / N2460)</name>
    <dbReference type="NCBI Taxonomy" id="522772"/>
    <lineage>
        <taxon>Bacteria</taxon>
        <taxon>Pseudomonadati</taxon>
        <taxon>Deferribacterota</taxon>
        <taxon>Deferribacteres</taxon>
        <taxon>Deferribacterales</taxon>
        <taxon>Geovibrionaceae</taxon>
        <taxon>Denitrovibrio</taxon>
    </lineage>
</organism>
<dbReference type="InParanoid" id="D4H2K9"/>
<dbReference type="HOGENOM" id="CLU_1072508_0_0_0"/>
<dbReference type="EMBL" id="CP001968">
    <property type="protein sequence ID" value="ADD67070.1"/>
    <property type="molecule type" value="Genomic_DNA"/>
</dbReference>
<protein>
    <submittedName>
        <fullName evidence="1">Uncharacterized protein</fullName>
    </submittedName>
</protein>
<dbReference type="OrthoDB" id="10001754at2"/>
<sequence length="221" mass="26045">MNSEKQYFKSDEAYSQIEEELETITRNQNEEDVYQEFLEVIKKLLPDTELTNKEQIIKRCESNPDFIRHVAINSKTDRDYYDAFMEVMKMLFEDKISISELPPEAYTVWLSFTCGALNPTQAKKKVLITEEHRKVFSVWALNEFFKVKPSTTVNGDKNGVVKTCGFDLVANAEYTSYEAMKTLWSNYRRKNTYKFYRLSEIEDLPVIITDENKKLLFEIND</sequence>
<dbReference type="RefSeq" id="WP_013009615.1">
    <property type="nucleotide sequence ID" value="NC_013943.1"/>
</dbReference>
<dbReference type="PaxDb" id="522772-Dacet_0268"/>
<keyword evidence="2" id="KW-1185">Reference proteome</keyword>
<accession>D4H2K9</accession>
<dbReference type="AlphaFoldDB" id="D4H2K9"/>
<gene>
    <name evidence="1" type="ordered locus">Dacet_0268</name>
</gene>
<proteinExistence type="predicted"/>
<name>D4H2K9_DENA2</name>
<reference evidence="1 2" key="1">
    <citation type="journal article" date="2010" name="Stand. Genomic Sci.">
        <title>Complete genome sequence of Denitrovibrio acetiphilus type strain (N2460).</title>
        <authorList>
            <person name="Kiss H."/>
            <person name="Lang E."/>
            <person name="Lapidus A."/>
            <person name="Copeland A."/>
            <person name="Nolan M."/>
            <person name="Glavina Del Rio T."/>
            <person name="Chen F."/>
            <person name="Lucas S."/>
            <person name="Tice H."/>
            <person name="Cheng J.F."/>
            <person name="Han C."/>
            <person name="Goodwin L."/>
            <person name="Pitluck S."/>
            <person name="Liolios K."/>
            <person name="Pati A."/>
            <person name="Ivanova N."/>
            <person name="Mavromatis K."/>
            <person name="Chen A."/>
            <person name="Palaniappan K."/>
            <person name="Land M."/>
            <person name="Hauser L."/>
            <person name="Chang Y.J."/>
            <person name="Jeffries C.D."/>
            <person name="Detter J.C."/>
            <person name="Brettin T."/>
            <person name="Spring S."/>
            <person name="Rohde M."/>
            <person name="Goker M."/>
            <person name="Woyke T."/>
            <person name="Bristow J."/>
            <person name="Eisen J.A."/>
            <person name="Markowitz V."/>
            <person name="Hugenholtz P."/>
            <person name="Kyrpides N.C."/>
            <person name="Klenk H.P."/>
        </authorList>
    </citation>
    <scope>NUCLEOTIDE SEQUENCE [LARGE SCALE GENOMIC DNA]</scope>
    <source>
        <strain evidence="2">DSM 12809 / NBRC 114555 / N2460</strain>
    </source>
</reference>
<dbReference type="STRING" id="522772.Dacet_0268"/>
<evidence type="ECO:0000313" key="1">
    <source>
        <dbReference type="EMBL" id="ADD67070.1"/>
    </source>
</evidence>
<dbReference type="Proteomes" id="UP000002012">
    <property type="component" value="Chromosome"/>
</dbReference>